<organism evidence="2 3">
    <name type="scientific">Pseudoduganella namucuonensis</name>
    <dbReference type="NCBI Taxonomy" id="1035707"/>
    <lineage>
        <taxon>Bacteria</taxon>
        <taxon>Pseudomonadati</taxon>
        <taxon>Pseudomonadota</taxon>
        <taxon>Betaproteobacteria</taxon>
        <taxon>Burkholderiales</taxon>
        <taxon>Oxalobacteraceae</taxon>
        <taxon>Telluria group</taxon>
        <taxon>Pseudoduganella</taxon>
    </lineage>
</organism>
<evidence type="ECO:0000313" key="3">
    <source>
        <dbReference type="Proteomes" id="UP000199391"/>
    </source>
</evidence>
<dbReference type="STRING" id="1035707.SAMN05216552_10218"/>
<evidence type="ECO:0000256" key="1">
    <source>
        <dbReference type="SAM" id="SignalP"/>
    </source>
</evidence>
<gene>
    <name evidence="2" type="ORF">SAMN05216552_10218</name>
</gene>
<dbReference type="Proteomes" id="UP000199391">
    <property type="component" value="Unassembled WGS sequence"/>
</dbReference>
<feature type="signal peptide" evidence="1">
    <location>
        <begin position="1"/>
        <end position="18"/>
    </location>
</feature>
<protein>
    <submittedName>
        <fullName evidence="2">Uncharacterized protein</fullName>
    </submittedName>
</protein>
<dbReference type="OrthoDB" id="8703271at2"/>
<accession>A0A1I7KY54</accession>
<keyword evidence="3" id="KW-1185">Reference proteome</keyword>
<evidence type="ECO:0000313" key="2">
    <source>
        <dbReference type="EMBL" id="SFV02442.1"/>
    </source>
</evidence>
<dbReference type="RefSeq" id="WP_093557427.1">
    <property type="nucleotide sequence ID" value="NZ_FPBO01000021.1"/>
</dbReference>
<feature type="chain" id="PRO_5011607838" evidence="1">
    <location>
        <begin position="19"/>
        <end position="152"/>
    </location>
</feature>
<proteinExistence type="predicted"/>
<name>A0A1I7KY54_9BURK</name>
<keyword evidence="1" id="KW-0732">Signal</keyword>
<dbReference type="AlphaFoldDB" id="A0A1I7KY54"/>
<reference evidence="3" key="1">
    <citation type="submission" date="2016-10" db="EMBL/GenBank/DDBJ databases">
        <authorList>
            <person name="Varghese N."/>
            <person name="Submissions S."/>
        </authorList>
    </citation>
    <scope>NUCLEOTIDE SEQUENCE [LARGE SCALE GENOMIC DNA]</scope>
    <source>
        <strain evidence="3">CGMCC 1.11014</strain>
    </source>
</reference>
<sequence>MRILTLLLLSTVAGAASADDAAMLRCRALADVAARAACYDAIPIGAAATASALAAPAPAAREAAIAAFGAPAAAAKERPLQSFETRIAGKFEGWEPGQNIKLANGQVWRVVDESVDTFDAVDPPVTVRRGLLGATFLDIAGAHRSPKVRRVQ</sequence>
<dbReference type="EMBL" id="FPBO01000021">
    <property type="protein sequence ID" value="SFV02442.1"/>
    <property type="molecule type" value="Genomic_DNA"/>
</dbReference>